<proteinExistence type="predicted"/>
<dbReference type="RefSeq" id="WP_069326199.1">
    <property type="nucleotide sequence ID" value="NZ_MDER01000028.1"/>
</dbReference>
<keyword evidence="1" id="KW-1133">Transmembrane helix</keyword>
<dbReference type="STRING" id="1886670.PTI45_00737"/>
<dbReference type="Proteomes" id="UP000094578">
    <property type="component" value="Unassembled WGS sequence"/>
</dbReference>
<name>A0A1E3L7L1_9BACL</name>
<comment type="caution">
    <text evidence="2">The sequence shown here is derived from an EMBL/GenBank/DDBJ whole genome shotgun (WGS) entry which is preliminary data.</text>
</comment>
<keyword evidence="1" id="KW-0812">Transmembrane</keyword>
<keyword evidence="1" id="KW-0472">Membrane</keyword>
<accession>A0A1E3L7L1</accession>
<gene>
    <name evidence="2" type="ORF">PTI45_00737</name>
</gene>
<sequence>MDWQVWGEFFKQNWLIILVALIILFLVINLVKTVIKWLIVIIIAVALFIYSGISMDQIKDTVSGVTEQTISALQQEATEVMKKEAADAKFEKNQDGSYTIRTTNLQVLGTPGKNTVGVTFRGVSLGEWDVKGTMKSFIDEAKSNAGTSGNPS</sequence>
<keyword evidence="3" id="KW-1185">Reference proteome</keyword>
<feature type="transmembrane region" description="Helical" evidence="1">
    <location>
        <begin position="12"/>
        <end position="28"/>
    </location>
</feature>
<organism evidence="2 3">
    <name type="scientific">Paenibacillus nuruki</name>
    <dbReference type="NCBI Taxonomy" id="1886670"/>
    <lineage>
        <taxon>Bacteria</taxon>
        <taxon>Bacillati</taxon>
        <taxon>Bacillota</taxon>
        <taxon>Bacilli</taxon>
        <taxon>Bacillales</taxon>
        <taxon>Paenibacillaceae</taxon>
        <taxon>Paenibacillus</taxon>
    </lineage>
</organism>
<reference evidence="2 3" key="1">
    <citation type="submission" date="2016-08" db="EMBL/GenBank/DDBJ databases">
        <title>Genome sequencing of Paenibacillus sp. TI45-13ar, isolated from Korean traditional nuruk.</title>
        <authorList>
            <person name="Kim S.-J."/>
        </authorList>
    </citation>
    <scope>NUCLEOTIDE SEQUENCE [LARGE SCALE GENOMIC DNA]</scope>
    <source>
        <strain evidence="2 3">TI45-13ar</strain>
    </source>
</reference>
<evidence type="ECO:0000313" key="2">
    <source>
        <dbReference type="EMBL" id="ODP29759.1"/>
    </source>
</evidence>
<protein>
    <submittedName>
        <fullName evidence="2">Uncharacterized protein</fullName>
    </submittedName>
</protein>
<dbReference type="EMBL" id="MDER01000028">
    <property type="protein sequence ID" value="ODP29759.1"/>
    <property type="molecule type" value="Genomic_DNA"/>
</dbReference>
<feature type="transmembrane region" description="Helical" evidence="1">
    <location>
        <begin position="34"/>
        <end position="53"/>
    </location>
</feature>
<evidence type="ECO:0000256" key="1">
    <source>
        <dbReference type="SAM" id="Phobius"/>
    </source>
</evidence>
<dbReference type="AlphaFoldDB" id="A0A1E3L7L1"/>
<evidence type="ECO:0000313" key="3">
    <source>
        <dbReference type="Proteomes" id="UP000094578"/>
    </source>
</evidence>